<dbReference type="PANTHER" id="PTHR45036">
    <property type="entry name" value="METHYLTRANSFERASE LIKE 7B"/>
    <property type="match status" value="1"/>
</dbReference>
<dbReference type="EC" id="2.1.1.-" evidence="2"/>
<dbReference type="Proteomes" id="UP001589867">
    <property type="component" value="Unassembled WGS sequence"/>
</dbReference>
<dbReference type="SUPFAM" id="SSF53335">
    <property type="entry name" value="S-adenosyl-L-methionine-dependent methyltransferases"/>
    <property type="match status" value="1"/>
</dbReference>
<dbReference type="EMBL" id="JBHLUH010000004">
    <property type="protein sequence ID" value="MFC0526892.1"/>
    <property type="molecule type" value="Genomic_DNA"/>
</dbReference>
<protein>
    <submittedName>
        <fullName evidence="2">Class I SAM-dependent methyltransferase</fullName>
        <ecNumber evidence="2">2.1.1.-</ecNumber>
    </submittedName>
</protein>
<dbReference type="GO" id="GO:0008168">
    <property type="term" value="F:methyltransferase activity"/>
    <property type="evidence" value="ECO:0007669"/>
    <property type="project" value="UniProtKB-KW"/>
</dbReference>
<dbReference type="GO" id="GO:0032259">
    <property type="term" value="P:methylation"/>
    <property type="evidence" value="ECO:0007669"/>
    <property type="project" value="UniProtKB-KW"/>
</dbReference>
<accession>A0ABV6LX61</accession>
<proteinExistence type="predicted"/>
<dbReference type="InterPro" id="IPR029063">
    <property type="entry name" value="SAM-dependent_MTases_sf"/>
</dbReference>
<dbReference type="CDD" id="cd02440">
    <property type="entry name" value="AdoMet_MTases"/>
    <property type="match status" value="1"/>
</dbReference>
<sequence>MEDDRRTDRLRRRWDRMSSSYDGSMTRADRRFFGDTRQWVCGQATGDVLEVAIGTGLNLPHYPGGVRLTGVEFSPGMLANARRRAAELGRAVDLREGDAQALDLPDAAYDTVVCTFGLCAIPDDRKALAEMARVLRPGGLLLLADHVEAGPRTLRAVQWLLELVTVPTAGEYWRRRPIRQVEAMGFTVEGHDRFRLGLVERLAARKPATHPEEQPS</sequence>
<dbReference type="RefSeq" id="WP_377245588.1">
    <property type="nucleotide sequence ID" value="NZ_JBHLUH010000004.1"/>
</dbReference>
<keyword evidence="3" id="KW-1185">Reference proteome</keyword>
<evidence type="ECO:0000259" key="1">
    <source>
        <dbReference type="Pfam" id="PF08241"/>
    </source>
</evidence>
<dbReference type="Gene3D" id="3.40.50.150">
    <property type="entry name" value="Vaccinia Virus protein VP39"/>
    <property type="match status" value="1"/>
</dbReference>
<name>A0ABV6LX61_9ACTN</name>
<dbReference type="InterPro" id="IPR052356">
    <property type="entry name" value="Thiol_S-MT"/>
</dbReference>
<feature type="domain" description="Methyltransferase type 11" evidence="1">
    <location>
        <begin position="49"/>
        <end position="142"/>
    </location>
</feature>
<dbReference type="Pfam" id="PF08241">
    <property type="entry name" value="Methyltransf_11"/>
    <property type="match status" value="1"/>
</dbReference>
<keyword evidence="2" id="KW-0489">Methyltransferase</keyword>
<dbReference type="InterPro" id="IPR013216">
    <property type="entry name" value="Methyltransf_11"/>
</dbReference>
<evidence type="ECO:0000313" key="2">
    <source>
        <dbReference type="EMBL" id="MFC0526892.1"/>
    </source>
</evidence>
<dbReference type="PANTHER" id="PTHR45036:SF1">
    <property type="entry name" value="METHYLTRANSFERASE LIKE 7A"/>
    <property type="match status" value="1"/>
</dbReference>
<reference evidence="2 3" key="1">
    <citation type="submission" date="2024-09" db="EMBL/GenBank/DDBJ databases">
        <authorList>
            <person name="Sun Q."/>
            <person name="Mori K."/>
        </authorList>
    </citation>
    <scope>NUCLEOTIDE SEQUENCE [LARGE SCALE GENOMIC DNA]</scope>
    <source>
        <strain evidence="2 3">TBRC 3947</strain>
    </source>
</reference>
<evidence type="ECO:0000313" key="3">
    <source>
        <dbReference type="Proteomes" id="UP001589867"/>
    </source>
</evidence>
<gene>
    <name evidence="2" type="ORF">ACFFIA_04385</name>
</gene>
<organism evidence="2 3">
    <name type="scientific">Phytohabitans kaempferiae</name>
    <dbReference type="NCBI Taxonomy" id="1620943"/>
    <lineage>
        <taxon>Bacteria</taxon>
        <taxon>Bacillati</taxon>
        <taxon>Actinomycetota</taxon>
        <taxon>Actinomycetes</taxon>
        <taxon>Micromonosporales</taxon>
        <taxon>Micromonosporaceae</taxon>
    </lineage>
</organism>
<keyword evidence="2" id="KW-0808">Transferase</keyword>
<comment type="caution">
    <text evidence="2">The sequence shown here is derived from an EMBL/GenBank/DDBJ whole genome shotgun (WGS) entry which is preliminary data.</text>
</comment>